<gene>
    <name evidence="1" type="ORF">MC7420_452</name>
</gene>
<dbReference type="AlphaFoldDB" id="B4VLD8"/>
<evidence type="ECO:0000313" key="1">
    <source>
        <dbReference type="EMBL" id="EDX77315.1"/>
    </source>
</evidence>
<reference evidence="1 2" key="1">
    <citation type="submission" date="2008-07" db="EMBL/GenBank/DDBJ databases">
        <authorList>
            <person name="Tandeau de Marsac N."/>
            <person name="Ferriera S."/>
            <person name="Johnson J."/>
            <person name="Kravitz S."/>
            <person name="Beeson K."/>
            <person name="Sutton G."/>
            <person name="Rogers Y.-H."/>
            <person name="Friedman R."/>
            <person name="Frazier M."/>
            <person name="Venter J.C."/>
        </authorList>
    </citation>
    <scope>NUCLEOTIDE SEQUENCE [LARGE SCALE GENOMIC DNA]</scope>
    <source>
        <strain evidence="1 2">PCC 7420</strain>
    </source>
</reference>
<organism evidence="1 2">
    <name type="scientific">Coleofasciculus chthonoplastes PCC 7420</name>
    <dbReference type="NCBI Taxonomy" id="118168"/>
    <lineage>
        <taxon>Bacteria</taxon>
        <taxon>Bacillati</taxon>
        <taxon>Cyanobacteriota</taxon>
        <taxon>Cyanophyceae</taxon>
        <taxon>Coleofasciculales</taxon>
        <taxon>Coleofasciculaceae</taxon>
        <taxon>Coleofasciculus</taxon>
    </lineage>
</organism>
<dbReference type="Proteomes" id="UP000003835">
    <property type="component" value="Unassembled WGS sequence"/>
</dbReference>
<evidence type="ECO:0000313" key="2">
    <source>
        <dbReference type="Proteomes" id="UP000003835"/>
    </source>
</evidence>
<dbReference type="EMBL" id="DS989844">
    <property type="protein sequence ID" value="EDX77315.1"/>
    <property type="molecule type" value="Genomic_DNA"/>
</dbReference>
<name>B4VLD8_9CYAN</name>
<keyword evidence="2" id="KW-1185">Reference proteome</keyword>
<dbReference type="STRING" id="118168.MC7420_452"/>
<protein>
    <submittedName>
        <fullName evidence="1">Uncharacterized protein</fullName>
    </submittedName>
</protein>
<accession>B4VLD8</accession>
<sequence length="41" mass="4621">MRVKSLPVVLLALKLTPMARCAPLRENFGVCLMYRNPGVFD</sequence>
<dbReference type="HOGENOM" id="CLU_3268506_0_0_3"/>
<proteinExistence type="predicted"/>